<keyword evidence="3 10" id="KW-0812">Transmembrane</keyword>
<keyword evidence="2 10" id="KW-1003">Cell membrane</keyword>
<keyword evidence="10" id="KW-0915">Sodium</keyword>
<feature type="transmembrane region" description="Helical" evidence="10">
    <location>
        <begin position="56"/>
        <end position="75"/>
    </location>
</feature>
<evidence type="ECO:0000256" key="6">
    <source>
        <dbReference type="ARBA" id="ARBA00023303"/>
    </source>
</evidence>
<comment type="caution">
    <text evidence="11">The sequence shown here is derived from an EMBL/GenBank/DDBJ whole genome shotgun (WGS) entry which is preliminary data.</text>
</comment>
<evidence type="ECO:0000256" key="5">
    <source>
        <dbReference type="ARBA" id="ARBA00023136"/>
    </source>
</evidence>
<reference evidence="12" key="1">
    <citation type="journal article" date="2019" name="Int. J. Syst. Evol. Microbiol.">
        <title>The Global Catalogue of Microorganisms (GCM) 10K type strain sequencing project: providing services to taxonomists for standard genome sequencing and annotation.</title>
        <authorList>
            <consortium name="The Broad Institute Genomics Platform"/>
            <consortium name="The Broad Institute Genome Sequencing Center for Infectious Disease"/>
            <person name="Wu L."/>
            <person name="Ma J."/>
        </authorList>
    </citation>
    <scope>NUCLEOTIDE SEQUENCE [LARGE SCALE GENOMIC DNA]</scope>
    <source>
        <strain evidence="12">CCUG 60214</strain>
    </source>
</reference>
<evidence type="ECO:0000256" key="7">
    <source>
        <dbReference type="ARBA" id="ARBA00035120"/>
    </source>
</evidence>
<evidence type="ECO:0000313" key="11">
    <source>
        <dbReference type="EMBL" id="MFD1147228.1"/>
    </source>
</evidence>
<evidence type="ECO:0000256" key="10">
    <source>
        <dbReference type="HAMAP-Rule" id="MF_00454"/>
    </source>
</evidence>
<organism evidence="11 12">
    <name type="scientific">Saccharothrix hoggarensis</name>
    <dbReference type="NCBI Taxonomy" id="913853"/>
    <lineage>
        <taxon>Bacteria</taxon>
        <taxon>Bacillati</taxon>
        <taxon>Actinomycetota</taxon>
        <taxon>Actinomycetes</taxon>
        <taxon>Pseudonocardiales</taxon>
        <taxon>Pseudonocardiaceae</taxon>
        <taxon>Saccharothrix</taxon>
    </lineage>
</organism>
<evidence type="ECO:0000256" key="8">
    <source>
        <dbReference type="ARBA" id="ARBA00035585"/>
    </source>
</evidence>
<keyword evidence="12" id="KW-1185">Reference proteome</keyword>
<protein>
    <recommendedName>
        <fullName evidence="10">Fluoride-specific ion channel FluC</fullName>
    </recommendedName>
</protein>
<keyword evidence="5 10" id="KW-0472">Membrane</keyword>
<dbReference type="InterPro" id="IPR003691">
    <property type="entry name" value="FluC"/>
</dbReference>
<feature type="binding site" evidence="10">
    <location>
        <position position="93"/>
    </location>
    <ligand>
        <name>Na(+)</name>
        <dbReference type="ChEBI" id="CHEBI:29101"/>
        <note>structural</note>
    </ligand>
</feature>
<dbReference type="Proteomes" id="UP001597168">
    <property type="component" value="Unassembled WGS sequence"/>
</dbReference>
<sequence>MRTDPPPPDPVDPDVSLDVPAQRRELGPAVLGAIALGGGLGGLARHGLSTAVAGPWGVLLVNVLGCALIGVLMVLAPRLHRLARPFLGVGVLGGFTTFSAYALDVVRLGGATAVLYLFATLLPALGATFLAMTVTRKVAG</sequence>
<comment type="activity regulation">
    <text evidence="10">Na(+) is not transported, but it plays an essential structural role and its presence is essential for fluoride channel function.</text>
</comment>
<keyword evidence="6 10" id="KW-0407">Ion channel</keyword>
<keyword evidence="10" id="KW-0479">Metal-binding</keyword>
<proteinExistence type="inferred from homology"/>
<dbReference type="RefSeq" id="WP_380722171.1">
    <property type="nucleotide sequence ID" value="NZ_JBHTLK010000030.1"/>
</dbReference>
<keyword evidence="10" id="KW-0406">Ion transport</keyword>
<name>A0ABW3QQV7_9PSEU</name>
<feature type="binding site" evidence="10">
    <location>
        <position position="96"/>
    </location>
    <ligand>
        <name>Na(+)</name>
        <dbReference type="ChEBI" id="CHEBI:29101"/>
        <note>structural</note>
    </ligand>
</feature>
<comment type="function">
    <text evidence="9 10">Fluoride-specific ion channel. Important for reducing fluoride concentration in the cell, thus reducing its toxicity.</text>
</comment>
<evidence type="ECO:0000256" key="9">
    <source>
        <dbReference type="ARBA" id="ARBA00049940"/>
    </source>
</evidence>
<keyword evidence="10" id="KW-0813">Transport</keyword>
<comment type="subcellular location">
    <subcellularLocation>
        <location evidence="1 10">Cell membrane</location>
        <topology evidence="1 10">Multi-pass membrane protein</topology>
    </subcellularLocation>
</comment>
<keyword evidence="4 10" id="KW-1133">Transmembrane helix</keyword>
<dbReference type="HAMAP" id="MF_00454">
    <property type="entry name" value="FluC"/>
    <property type="match status" value="1"/>
</dbReference>
<evidence type="ECO:0000313" key="12">
    <source>
        <dbReference type="Proteomes" id="UP001597168"/>
    </source>
</evidence>
<dbReference type="EMBL" id="JBHTLK010000030">
    <property type="protein sequence ID" value="MFD1147228.1"/>
    <property type="molecule type" value="Genomic_DNA"/>
</dbReference>
<feature type="transmembrane region" description="Helical" evidence="10">
    <location>
        <begin position="82"/>
        <end position="101"/>
    </location>
</feature>
<comment type="similarity">
    <text evidence="7 10">Belongs to the fluoride channel Fluc/FEX (TC 1.A.43) family.</text>
</comment>
<evidence type="ECO:0000256" key="1">
    <source>
        <dbReference type="ARBA" id="ARBA00004651"/>
    </source>
</evidence>
<evidence type="ECO:0000256" key="2">
    <source>
        <dbReference type="ARBA" id="ARBA00022475"/>
    </source>
</evidence>
<dbReference type="Pfam" id="PF02537">
    <property type="entry name" value="CRCB"/>
    <property type="match status" value="1"/>
</dbReference>
<accession>A0ABW3QQV7</accession>
<feature type="transmembrane region" description="Helical" evidence="10">
    <location>
        <begin position="113"/>
        <end position="134"/>
    </location>
</feature>
<gene>
    <name evidence="10" type="primary">fluC</name>
    <name evidence="10" type="synonym">crcB</name>
    <name evidence="11" type="ORF">ACFQ3T_08830</name>
</gene>
<comment type="catalytic activity">
    <reaction evidence="8">
        <text>fluoride(in) = fluoride(out)</text>
        <dbReference type="Rhea" id="RHEA:76159"/>
        <dbReference type="ChEBI" id="CHEBI:17051"/>
    </reaction>
    <physiologicalReaction direction="left-to-right" evidence="8">
        <dbReference type="Rhea" id="RHEA:76160"/>
    </physiologicalReaction>
</comment>
<evidence type="ECO:0000256" key="4">
    <source>
        <dbReference type="ARBA" id="ARBA00022989"/>
    </source>
</evidence>
<evidence type="ECO:0000256" key="3">
    <source>
        <dbReference type="ARBA" id="ARBA00022692"/>
    </source>
</evidence>